<sequence length="209" mass="22733">MPSNIWLQRPGAAIDIGGITSRLTVANLPPSRGLVGRGHKIMDVISAISSATRMQPHRLSTLSHGGPGTDPCRTCPVCLLPGDVKPLPSTFAFNRTQSKSRHPNSHAFRTHQLFDNASARAAATRSMEQCRQLGMHGLRPQIMQQETAPDYRSGPATLFLICLGAMQYPASNTGRAKRSASYMPCLYPGNRAPLTTHARTWQTKHVVLA</sequence>
<name>A0A014MZY6_9HYPO</name>
<dbReference type="HOGENOM" id="CLU_1315677_0_0_1"/>
<dbReference type="AlphaFoldDB" id="A0A014MZY6"/>
<protein>
    <submittedName>
        <fullName evidence="1">Uncharacterized protein</fullName>
    </submittedName>
</protein>
<reference evidence="1 2" key="1">
    <citation type="submission" date="2014-02" db="EMBL/GenBank/DDBJ databases">
        <title>The genome sequence of the entomopathogenic fungus Metarhizium robertsii ARSEF 2575.</title>
        <authorList>
            <person name="Giuliano Garisto Donzelli B."/>
            <person name="Roe B.A."/>
            <person name="Macmil S.L."/>
            <person name="Krasnoff S.B."/>
            <person name="Gibson D.M."/>
        </authorList>
    </citation>
    <scope>NUCLEOTIDE SEQUENCE [LARGE SCALE GENOMIC DNA]</scope>
    <source>
        <strain evidence="1 2">ARSEF 2575</strain>
    </source>
</reference>
<organism evidence="1 2">
    <name type="scientific">Metarhizium robertsii</name>
    <dbReference type="NCBI Taxonomy" id="568076"/>
    <lineage>
        <taxon>Eukaryota</taxon>
        <taxon>Fungi</taxon>
        <taxon>Dikarya</taxon>
        <taxon>Ascomycota</taxon>
        <taxon>Pezizomycotina</taxon>
        <taxon>Sordariomycetes</taxon>
        <taxon>Hypocreomycetidae</taxon>
        <taxon>Hypocreales</taxon>
        <taxon>Clavicipitaceae</taxon>
        <taxon>Metarhizium</taxon>
    </lineage>
</organism>
<evidence type="ECO:0000313" key="1">
    <source>
        <dbReference type="EMBL" id="EXU98008.1"/>
    </source>
</evidence>
<evidence type="ECO:0000313" key="2">
    <source>
        <dbReference type="Proteomes" id="UP000030151"/>
    </source>
</evidence>
<comment type="caution">
    <text evidence="1">The sequence shown here is derived from an EMBL/GenBank/DDBJ whole genome shotgun (WGS) entry which is preliminary data.</text>
</comment>
<accession>A0A014MZY6</accession>
<dbReference type="EMBL" id="JELW01000030">
    <property type="protein sequence ID" value="EXU98008.1"/>
    <property type="molecule type" value="Genomic_DNA"/>
</dbReference>
<dbReference type="Proteomes" id="UP000030151">
    <property type="component" value="Unassembled WGS sequence"/>
</dbReference>
<proteinExistence type="predicted"/>
<gene>
    <name evidence="1" type="ORF">X797_008823</name>
</gene>